<dbReference type="GO" id="GO:0005829">
    <property type="term" value="C:cytosol"/>
    <property type="evidence" value="ECO:0007669"/>
    <property type="project" value="TreeGrafter"/>
</dbReference>
<dbReference type="SUPFAM" id="SSF53098">
    <property type="entry name" value="Ribonuclease H-like"/>
    <property type="match status" value="1"/>
</dbReference>
<dbReference type="NCBIfam" id="TIGR00250">
    <property type="entry name" value="RNAse_H_YqgF"/>
    <property type="match status" value="1"/>
</dbReference>
<dbReference type="HAMAP" id="MF_00651">
    <property type="entry name" value="Nuclease_YqgF"/>
    <property type="match status" value="1"/>
</dbReference>
<comment type="function">
    <text evidence="5">Could be a nuclease involved in processing of the 5'-end of pre-16S rRNA.</text>
</comment>
<dbReference type="PANTHER" id="PTHR33317:SF4">
    <property type="entry name" value="POLYNUCLEOTIDYL TRANSFERASE, RIBONUCLEASE H-LIKE SUPERFAMILY PROTEIN"/>
    <property type="match status" value="1"/>
</dbReference>
<dbReference type="InterPro" id="IPR012337">
    <property type="entry name" value="RNaseH-like_sf"/>
</dbReference>
<comment type="caution">
    <text evidence="7">The sequence shown here is derived from an EMBL/GenBank/DDBJ whole genome shotgun (WGS) entry which is preliminary data.</text>
</comment>
<feature type="domain" description="YqgF/RNase H-like" evidence="6">
    <location>
        <begin position="2"/>
        <end position="102"/>
    </location>
</feature>
<dbReference type="GO" id="GO:0016788">
    <property type="term" value="F:hydrolase activity, acting on ester bonds"/>
    <property type="evidence" value="ECO:0007669"/>
    <property type="project" value="UniProtKB-UniRule"/>
</dbReference>
<evidence type="ECO:0000256" key="3">
    <source>
        <dbReference type="ARBA" id="ARBA00022722"/>
    </source>
</evidence>
<dbReference type="CDD" id="cd16964">
    <property type="entry name" value="YqgF"/>
    <property type="match status" value="1"/>
</dbReference>
<keyword evidence="2 5" id="KW-0690">Ribosome biogenesis</keyword>
<dbReference type="SMART" id="SM00732">
    <property type="entry name" value="YqgFc"/>
    <property type="match status" value="1"/>
</dbReference>
<name>A0A7V3ZUI4_UNCW3</name>
<evidence type="ECO:0000256" key="1">
    <source>
        <dbReference type="ARBA" id="ARBA00022490"/>
    </source>
</evidence>
<dbReference type="GO" id="GO:0000967">
    <property type="term" value="P:rRNA 5'-end processing"/>
    <property type="evidence" value="ECO:0007669"/>
    <property type="project" value="UniProtKB-UniRule"/>
</dbReference>
<keyword evidence="1 5" id="KW-0963">Cytoplasm</keyword>
<dbReference type="InterPro" id="IPR006641">
    <property type="entry name" value="YqgF/RNaseH-like_dom"/>
</dbReference>
<dbReference type="AlphaFoldDB" id="A0A7V3ZUI4"/>
<reference evidence="7" key="1">
    <citation type="journal article" date="2020" name="mSystems">
        <title>Genome- and Community-Level Interaction Insights into Carbon Utilization and Element Cycling Functions of Hydrothermarchaeota in Hydrothermal Sediment.</title>
        <authorList>
            <person name="Zhou Z."/>
            <person name="Liu Y."/>
            <person name="Xu W."/>
            <person name="Pan J."/>
            <person name="Luo Z.H."/>
            <person name="Li M."/>
        </authorList>
    </citation>
    <scope>NUCLEOTIDE SEQUENCE [LARGE SCALE GENOMIC DNA]</scope>
    <source>
        <strain evidence="7">SpSt-697</strain>
    </source>
</reference>
<comment type="similarity">
    <text evidence="5">Belongs to the YqgF HJR family.</text>
</comment>
<dbReference type="EC" id="3.1.-.-" evidence="5"/>
<dbReference type="InterPro" id="IPR037027">
    <property type="entry name" value="YqgF/RNaseH-like_dom_sf"/>
</dbReference>
<evidence type="ECO:0000259" key="6">
    <source>
        <dbReference type="SMART" id="SM00732"/>
    </source>
</evidence>
<dbReference type="GO" id="GO:0004518">
    <property type="term" value="F:nuclease activity"/>
    <property type="evidence" value="ECO:0007669"/>
    <property type="project" value="UniProtKB-KW"/>
</dbReference>
<keyword evidence="4 5" id="KW-0378">Hydrolase</keyword>
<evidence type="ECO:0000256" key="2">
    <source>
        <dbReference type="ARBA" id="ARBA00022517"/>
    </source>
</evidence>
<evidence type="ECO:0000256" key="5">
    <source>
        <dbReference type="HAMAP-Rule" id="MF_00651"/>
    </source>
</evidence>
<proteinExistence type="inferred from homology"/>
<protein>
    <recommendedName>
        <fullName evidence="5">Putative pre-16S rRNA nuclease</fullName>
        <ecNumber evidence="5">3.1.-.-</ecNumber>
    </recommendedName>
</protein>
<organism evidence="7">
    <name type="scientific">candidate division WOR-3 bacterium</name>
    <dbReference type="NCBI Taxonomy" id="2052148"/>
    <lineage>
        <taxon>Bacteria</taxon>
        <taxon>Bacteria division WOR-3</taxon>
    </lineage>
</organism>
<dbReference type="PANTHER" id="PTHR33317">
    <property type="entry name" value="POLYNUCLEOTIDYL TRANSFERASE, RIBONUCLEASE H-LIKE SUPERFAMILY PROTEIN"/>
    <property type="match status" value="1"/>
</dbReference>
<evidence type="ECO:0000256" key="4">
    <source>
        <dbReference type="ARBA" id="ARBA00022801"/>
    </source>
</evidence>
<keyword evidence="3 5" id="KW-0540">Nuclease</keyword>
<accession>A0A7V3ZUI4</accession>
<comment type="subcellular location">
    <subcellularLocation>
        <location evidence="5">Cytoplasm</location>
    </subcellularLocation>
</comment>
<evidence type="ECO:0000313" key="7">
    <source>
        <dbReference type="EMBL" id="HGK63313.1"/>
    </source>
</evidence>
<dbReference type="EMBL" id="DTDR01000052">
    <property type="protein sequence ID" value="HGK63313.1"/>
    <property type="molecule type" value="Genomic_DNA"/>
</dbReference>
<sequence>MKNLLAIDFGLRWVGLAFGDWEKNYIYGYKTIAVSSLNKLIKEIKKIVEEKNIDQIIIGDPKSLEGKETERARLVKRFKEKLEKLVSCRIVLFDERFTTDLAKRIIFPEDFKRTKIKRKESIKKDINLLSAILLLESYFKYEKGKEN</sequence>
<gene>
    <name evidence="7" type="primary">ruvX</name>
    <name evidence="7" type="ORF">ENU74_01755</name>
</gene>
<dbReference type="Gene3D" id="3.30.420.140">
    <property type="entry name" value="YqgF/RNase H-like domain"/>
    <property type="match status" value="1"/>
</dbReference>
<dbReference type="InterPro" id="IPR005227">
    <property type="entry name" value="YqgF"/>
</dbReference>
<dbReference type="Pfam" id="PF03652">
    <property type="entry name" value="RuvX"/>
    <property type="match status" value="1"/>
</dbReference>